<feature type="signal peptide" evidence="4">
    <location>
        <begin position="1"/>
        <end position="18"/>
    </location>
</feature>
<evidence type="ECO:0000313" key="7">
    <source>
        <dbReference type="Proteomes" id="UP000662747"/>
    </source>
</evidence>
<keyword evidence="3" id="KW-1015">Disulfide bond</keyword>
<feature type="domain" description="F5/8 type C" evidence="5">
    <location>
        <begin position="41"/>
        <end position="184"/>
    </location>
</feature>
<sequence length="772" mass="83868">MPFTRTFRLPWLIGLAGAALLGACSPESPIGDEHLDDGPGASTQAALFTPPNIALGKPTMQSSNYPGGGGAAALAVDGNTNGNWGANSVTHTNNESQPWWQVDLQGLANISTVVLHNRTDCCADRLQNFRVRVSSDGFNWQDYPYAGVAPTQSTFNINRSARYVRVQLDGTNPLSLAEVQVFASETPGSGGANIGNTVYGHWSGSGGRSASHPSNRQFFVDVYGMNEPVSFLLSSSANAYLYLLDGNGNVIAEDDNGGGGTHARISRVLQAGTYKLVAATATAGQSAEFTLAADRAVLRYPQRLRVQAATYFNWVYDDYKTGANDDVSVWRADLSRYPGYYSLGDVAMPSHGEAPRMTFVVSGEGDLLARPVDYNWVWSDWGSGGEHDVSFWDPVPPSGYTCLGTVTVLGYDKPSTDLIRCVRSEYVLPANPAYVWDDAGSGADNDVSLSQAEPRDYRGLGLSTFKGQNYYGAADPNRFWVLNKSATANPELMGLPVDAQTALQFAPRVWLHGEEYYFPSSVEHFLANVHVEGNNLVTNQPLGCDSCTDPVFLDGQRPDQVPVPMYVELVQRTQNGLPTNITDIIYWTFYPYNNGKRVCIGWYSPWGCVGAYSTFGNHVGDWEHMTVRFVDGRPEVVYLSQHSGGETFLYGSKWLTLVDTSHPEAYSAMGSHGLYRDAARHIYQNLPNGDFLADDTGRGIAWNGWVRPVVFPWQPTGTYAGSLSWLNITADWGNPEGGCGLSEPVSGQCVRNGGPTAPMLKGFSQPPALTLE</sequence>
<proteinExistence type="predicted"/>
<dbReference type="RefSeq" id="WP_206729427.1">
    <property type="nucleotide sequence ID" value="NZ_CP071090.1"/>
</dbReference>
<dbReference type="InterPro" id="IPR008979">
    <property type="entry name" value="Galactose-bd-like_sf"/>
</dbReference>
<dbReference type="InterPro" id="IPR006585">
    <property type="entry name" value="FTP1"/>
</dbReference>
<keyword evidence="1" id="KW-0479">Metal-binding</keyword>
<dbReference type="PANTHER" id="PTHR48174">
    <property type="entry name" value="DUF946 FAMILY PROTEIN"/>
    <property type="match status" value="1"/>
</dbReference>
<dbReference type="Gene3D" id="2.60.120.380">
    <property type="match status" value="1"/>
</dbReference>
<gene>
    <name evidence="6" type="ORF">JY651_24755</name>
</gene>
<evidence type="ECO:0000313" key="6">
    <source>
        <dbReference type="EMBL" id="QSQ27913.1"/>
    </source>
</evidence>
<dbReference type="PROSITE" id="PS51257">
    <property type="entry name" value="PROKAR_LIPOPROTEIN"/>
    <property type="match status" value="1"/>
</dbReference>
<dbReference type="EMBL" id="CP071090">
    <property type="protein sequence ID" value="QSQ27913.1"/>
    <property type="molecule type" value="Genomic_DNA"/>
</dbReference>
<evidence type="ECO:0000256" key="1">
    <source>
        <dbReference type="ARBA" id="ARBA00022723"/>
    </source>
</evidence>
<dbReference type="Pfam" id="PF22633">
    <property type="entry name" value="F5_F8_type_C_2"/>
    <property type="match status" value="1"/>
</dbReference>
<reference evidence="6 7" key="1">
    <citation type="submission" date="2021-02" db="EMBL/GenBank/DDBJ databases">
        <title>De Novo genome assembly of isolated myxobacteria.</title>
        <authorList>
            <person name="Stevens D.C."/>
        </authorList>
    </citation>
    <scope>NUCLEOTIDE SEQUENCE [LARGE SCALE GENOMIC DNA]</scope>
    <source>
        <strain evidence="7">SCPEA02</strain>
    </source>
</reference>
<dbReference type="InterPro" id="IPR009291">
    <property type="entry name" value="Vps62"/>
</dbReference>
<evidence type="ECO:0000256" key="2">
    <source>
        <dbReference type="ARBA" id="ARBA00022837"/>
    </source>
</evidence>
<protein>
    <submittedName>
        <fullName evidence="6">Vps62-related protein</fullName>
    </submittedName>
</protein>
<accession>A0ABX7PC01</accession>
<keyword evidence="4" id="KW-0732">Signal</keyword>
<dbReference type="SUPFAM" id="SSF49785">
    <property type="entry name" value="Galactose-binding domain-like"/>
    <property type="match status" value="1"/>
</dbReference>
<dbReference type="InterPro" id="IPR000421">
    <property type="entry name" value="FA58C"/>
</dbReference>
<name>A0ABX7PC01_9BACT</name>
<keyword evidence="7" id="KW-1185">Reference proteome</keyword>
<dbReference type="Pfam" id="PF06101">
    <property type="entry name" value="Vps62"/>
    <property type="match status" value="2"/>
</dbReference>
<evidence type="ECO:0000256" key="3">
    <source>
        <dbReference type="ARBA" id="ARBA00023157"/>
    </source>
</evidence>
<evidence type="ECO:0000256" key="4">
    <source>
        <dbReference type="SAM" id="SignalP"/>
    </source>
</evidence>
<dbReference type="PROSITE" id="PS50022">
    <property type="entry name" value="FA58C_3"/>
    <property type="match status" value="1"/>
</dbReference>
<organism evidence="6 7">
    <name type="scientific">Pyxidicoccus parkwayensis</name>
    <dbReference type="NCBI Taxonomy" id="2813578"/>
    <lineage>
        <taxon>Bacteria</taxon>
        <taxon>Pseudomonadati</taxon>
        <taxon>Myxococcota</taxon>
        <taxon>Myxococcia</taxon>
        <taxon>Myxococcales</taxon>
        <taxon>Cystobacterineae</taxon>
        <taxon>Myxococcaceae</taxon>
        <taxon>Pyxidicoccus</taxon>
    </lineage>
</organism>
<dbReference type="PANTHER" id="PTHR48174:SF5">
    <property type="entry name" value="VACUOLAR PROTEIN SORTING-ASSOCIATED PROTEIN 62"/>
    <property type="match status" value="1"/>
</dbReference>
<evidence type="ECO:0000259" key="5">
    <source>
        <dbReference type="PROSITE" id="PS50022"/>
    </source>
</evidence>
<dbReference type="SMART" id="SM00607">
    <property type="entry name" value="FTP"/>
    <property type="match status" value="1"/>
</dbReference>
<keyword evidence="2" id="KW-0106">Calcium</keyword>
<dbReference type="Gene3D" id="2.60.120.260">
    <property type="entry name" value="Galactose-binding domain-like"/>
    <property type="match status" value="1"/>
</dbReference>
<feature type="chain" id="PRO_5045776867" evidence="4">
    <location>
        <begin position="19"/>
        <end position="772"/>
    </location>
</feature>
<dbReference type="Proteomes" id="UP000662747">
    <property type="component" value="Chromosome"/>
</dbReference>